<dbReference type="InterPro" id="IPR005804">
    <property type="entry name" value="FA_desaturase_dom"/>
</dbReference>
<accession>A0A5N6LTN7</accession>
<proteinExistence type="inferred from homology"/>
<dbReference type="InterPro" id="IPR015876">
    <property type="entry name" value="Acyl-CoA_DS"/>
</dbReference>
<dbReference type="GO" id="GO:0042761">
    <property type="term" value="P:very long-chain fatty acid biosynthetic process"/>
    <property type="evidence" value="ECO:0007669"/>
    <property type="project" value="TreeGrafter"/>
</dbReference>
<dbReference type="PANTHER" id="PTHR11351">
    <property type="entry name" value="ACYL-COA DESATURASE"/>
    <property type="match status" value="1"/>
</dbReference>
<dbReference type="GO" id="GO:0016717">
    <property type="term" value="F:oxidoreductase activity, acting on paired donors, with oxidation of a pair of donors resulting in the reduction of molecular oxygen to two molecules of water"/>
    <property type="evidence" value="ECO:0007669"/>
    <property type="project" value="InterPro"/>
</dbReference>
<evidence type="ECO:0000256" key="3">
    <source>
        <dbReference type="ARBA" id="ARBA00009295"/>
    </source>
</evidence>
<comment type="cofactor">
    <cofactor evidence="11">
        <name>Fe(2+)</name>
        <dbReference type="ChEBI" id="CHEBI:29033"/>
    </cofactor>
</comment>
<dbReference type="OrthoDB" id="1543336at2759"/>
<keyword evidence="15" id="KW-1185">Reference proteome</keyword>
<organism evidence="14 15">
    <name type="scientific">Mikania micrantha</name>
    <name type="common">bitter vine</name>
    <dbReference type="NCBI Taxonomy" id="192012"/>
    <lineage>
        <taxon>Eukaryota</taxon>
        <taxon>Viridiplantae</taxon>
        <taxon>Streptophyta</taxon>
        <taxon>Embryophyta</taxon>
        <taxon>Tracheophyta</taxon>
        <taxon>Spermatophyta</taxon>
        <taxon>Magnoliopsida</taxon>
        <taxon>eudicotyledons</taxon>
        <taxon>Gunneridae</taxon>
        <taxon>Pentapetalae</taxon>
        <taxon>asterids</taxon>
        <taxon>campanulids</taxon>
        <taxon>Asterales</taxon>
        <taxon>Asteraceae</taxon>
        <taxon>Asteroideae</taxon>
        <taxon>Heliantheae alliance</taxon>
        <taxon>Eupatorieae</taxon>
        <taxon>Mikania</taxon>
    </lineage>
</organism>
<name>A0A5N6LTN7_9ASTR</name>
<comment type="subcellular location">
    <subcellularLocation>
        <location evidence="1">Membrane</location>
        <topology evidence="1">Multi-pass membrane protein</topology>
    </subcellularLocation>
</comment>
<keyword evidence="8" id="KW-0408">Iron</keyword>
<feature type="domain" description="Fatty acid desaturase" evidence="13">
    <location>
        <begin position="53"/>
        <end position="263"/>
    </location>
</feature>
<evidence type="ECO:0000256" key="8">
    <source>
        <dbReference type="ARBA" id="ARBA00023004"/>
    </source>
</evidence>
<evidence type="ECO:0000256" key="6">
    <source>
        <dbReference type="ARBA" id="ARBA00022989"/>
    </source>
</evidence>
<dbReference type="EMBL" id="SZYD01000018">
    <property type="protein sequence ID" value="KAD2804850.1"/>
    <property type="molecule type" value="Genomic_DNA"/>
</dbReference>
<reference evidence="14 15" key="1">
    <citation type="submission" date="2019-05" db="EMBL/GenBank/DDBJ databases">
        <title>Mikania micrantha, genome provides insights into the molecular mechanism of rapid growth.</title>
        <authorList>
            <person name="Liu B."/>
        </authorList>
    </citation>
    <scope>NUCLEOTIDE SEQUENCE [LARGE SCALE GENOMIC DNA]</scope>
    <source>
        <strain evidence="14">NLD-2019</strain>
        <tissue evidence="14">Leaf</tissue>
    </source>
</reference>
<evidence type="ECO:0000256" key="5">
    <source>
        <dbReference type="ARBA" id="ARBA00022832"/>
    </source>
</evidence>
<dbReference type="PRINTS" id="PR00075">
    <property type="entry name" value="FACDDSATRASE"/>
</dbReference>
<comment type="pathway">
    <text evidence="2">Lipid metabolism.</text>
</comment>
<keyword evidence="11" id="KW-0275">Fatty acid biosynthesis</keyword>
<comment type="similarity">
    <text evidence="3 11">Belongs to the fatty acid desaturase type 1 family.</text>
</comment>
<protein>
    <recommendedName>
        <fullName evidence="13">Fatty acid desaturase domain-containing protein</fullName>
    </recommendedName>
</protein>
<evidence type="ECO:0000256" key="2">
    <source>
        <dbReference type="ARBA" id="ARBA00005189"/>
    </source>
</evidence>
<evidence type="ECO:0000256" key="12">
    <source>
        <dbReference type="SAM" id="Phobius"/>
    </source>
</evidence>
<keyword evidence="6 12" id="KW-1133">Transmembrane helix</keyword>
<gene>
    <name evidence="14" type="ORF">E3N88_38227</name>
</gene>
<evidence type="ECO:0000256" key="9">
    <source>
        <dbReference type="ARBA" id="ARBA00023098"/>
    </source>
</evidence>
<keyword evidence="10 12" id="KW-0472">Membrane</keyword>
<keyword evidence="5" id="KW-0276">Fatty acid metabolism</keyword>
<dbReference type="AlphaFoldDB" id="A0A5N6LTN7"/>
<dbReference type="Pfam" id="PF00487">
    <property type="entry name" value="FA_desaturase"/>
    <property type="match status" value="1"/>
</dbReference>
<comment type="domain">
    <text evidence="11">The histidine box domains are involved in binding the catalytic metal ions.</text>
</comment>
<keyword evidence="4 11" id="KW-0812">Transmembrane</keyword>
<feature type="transmembrane region" description="Helical" evidence="12">
    <location>
        <begin position="21"/>
        <end position="43"/>
    </location>
</feature>
<dbReference type="GO" id="GO:0005789">
    <property type="term" value="C:endoplasmic reticulum membrane"/>
    <property type="evidence" value="ECO:0007669"/>
    <property type="project" value="TreeGrafter"/>
</dbReference>
<comment type="caution">
    <text evidence="14">The sequence shown here is derived from an EMBL/GenBank/DDBJ whole genome shotgun (WGS) entry which is preliminary data.</text>
</comment>
<evidence type="ECO:0000313" key="15">
    <source>
        <dbReference type="Proteomes" id="UP000326396"/>
    </source>
</evidence>
<evidence type="ECO:0000259" key="13">
    <source>
        <dbReference type="Pfam" id="PF00487"/>
    </source>
</evidence>
<keyword evidence="11" id="KW-0444">Lipid biosynthesis</keyword>
<sequence length="299" mass="34834">MILESEKMKKDEFWPFAKWRWLEEANLCWFMGMVMLGACAPFVYDPDAVRVSVVLSLLSGFGVTLGYHRLLCHRGFKVPKLVEYFFAYCGAHALQRDPIVWVSTHKLHHKHADTQMDPNAPTQGVWFSYLGWFLYNDYVVTKCGELSNVSELKAQGFYQFLHDTYYWHPTALATLLYLYGGFPYLAWGMGMRITVSHLTTYIQNSVNHSWGKRIWNTPDTSTNSWWVSMLCLGEGWHNNHHAFPKSARHGLEWWQLDLTWELIKFLKVVRLVTDIKEPSVIDKTRMAAMLGSNQKIIKK</sequence>
<keyword evidence="9" id="KW-0443">Lipid metabolism</keyword>
<evidence type="ECO:0000256" key="4">
    <source>
        <dbReference type="ARBA" id="ARBA00022692"/>
    </source>
</evidence>
<keyword evidence="7 11" id="KW-0560">Oxidoreductase</keyword>
<evidence type="ECO:0000256" key="7">
    <source>
        <dbReference type="ARBA" id="ARBA00023002"/>
    </source>
</evidence>
<dbReference type="PANTHER" id="PTHR11351:SF75">
    <property type="entry name" value="ACYL-COA DESATURASE"/>
    <property type="match status" value="1"/>
</dbReference>
<evidence type="ECO:0000256" key="1">
    <source>
        <dbReference type="ARBA" id="ARBA00004141"/>
    </source>
</evidence>
<evidence type="ECO:0000313" key="14">
    <source>
        <dbReference type="EMBL" id="KAD2804850.1"/>
    </source>
</evidence>
<evidence type="ECO:0000256" key="11">
    <source>
        <dbReference type="RuleBase" id="RU000581"/>
    </source>
</evidence>
<evidence type="ECO:0000256" key="10">
    <source>
        <dbReference type="ARBA" id="ARBA00023136"/>
    </source>
</evidence>
<dbReference type="Proteomes" id="UP000326396">
    <property type="component" value="Linkage Group LG8"/>
</dbReference>
<feature type="transmembrane region" description="Helical" evidence="12">
    <location>
        <begin position="49"/>
        <end position="67"/>
    </location>
</feature>
<dbReference type="CDD" id="cd03505">
    <property type="entry name" value="Delta9-FADS-like"/>
    <property type="match status" value="1"/>
</dbReference>